<gene>
    <name evidence="3" type="ORF">Cvel_2242</name>
</gene>
<dbReference type="PANTHER" id="PTHR44675">
    <property type="entry name" value="PAK1 INTERACTING PROTEIN 1"/>
    <property type="match status" value="1"/>
</dbReference>
<protein>
    <submittedName>
        <fullName evidence="3">Uncharacterized protein</fullName>
    </submittedName>
</protein>
<feature type="repeat" description="WD" evidence="1">
    <location>
        <begin position="118"/>
        <end position="159"/>
    </location>
</feature>
<dbReference type="AlphaFoldDB" id="A0A0G4ICC0"/>
<dbReference type="InterPro" id="IPR051959">
    <property type="entry name" value="PAK1-Kinase_Regulator"/>
</dbReference>
<dbReference type="InterPro" id="IPR036322">
    <property type="entry name" value="WD40_repeat_dom_sf"/>
</dbReference>
<dbReference type="PANTHER" id="PTHR44675:SF1">
    <property type="entry name" value="P21-ACTIVATED PROTEIN KINASE-INTERACTING PROTEIN 1"/>
    <property type="match status" value="1"/>
</dbReference>
<feature type="region of interest" description="Disordered" evidence="2">
    <location>
        <begin position="383"/>
        <end position="534"/>
    </location>
</feature>
<dbReference type="SMART" id="SM00320">
    <property type="entry name" value="WD40"/>
    <property type="match status" value="5"/>
</dbReference>
<name>A0A0G4ICC0_9ALVE</name>
<accession>A0A0G4ICC0</accession>
<feature type="compositionally biased region" description="Basic and acidic residues" evidence="2">
    <location>
        <begin position="416"/>
        <end position="436"/>
    </location>
</feature>
<dbReference type="InterPro" id="IPR015943">
    <property type="entry name" value="WD40/YVTN_repeat-like_dom_sf"/>
</dbReference>
<dbReference type="EMBL" id="CDMZ01005809">
    <property type="protein sequence ID" value="CEM54706.1"/>
    <property type="molecule type" value="Genomic_DNA"/>
</dbReference>
<sequence length="534" mass="55954">MTIIIGGSYDGGLVGYEYRELSKPREEGERAQGLFAFSPHIGCIKSAACSSKLLATGATDETIKLFDLYRLREVGTLMKHSSSVTALAFCEDKFLLSGGGNGELFVWRVEDWEPVLQLKGHKSEITALGVHPDGRVLLSVSSDLSFRLWDLMRGSCAVSKKLMTGPHSLGWLPGSQHYALCFGSKLEVSDAASASSSSFRVDPPTLQDGEEAGVLNGSDAPFSITCATFLSDDLVVFGANDGRLLLYVLRKLPGATATKTFLGVGTTEVKVEEGTGSASGSSSAASGSSSSSSLDAVLVGVLRSKHKARVKTICKVDSEGGKAKFVSACNEGVLCVWEVQRSLLNKALTAVTLGQGTGKPLAAPISLRPVACESSGIRLTTLVASSPSLSKPPPKKTKAEKDATKDAAASSGKKMKSTDVEGHVTKSEENAAKSEVKAASLKKKGNKSKGEKSQKKSKLSGGKVLQDGFSSGKGKKPKSVLKEGKQGKGSLQKKGNSQMKQNKAGKAVGAPKKGTKGKEKGPHQGSSGKQRKAR</sequence>
<evidence type="ECO:0000313" key="3">
    <source>
        <dbReference type="EMBL" id="CEM54706.1"/>
    </source>
</evidence>
<dbReference type="Pfam" id="PF00400">
    <property type="entry name" value="WD40"/>
    <property type="match status" value="2"/>
</dbReference>
<dbReference type="SUPFAM" id="SSF50978">
    <property type="entry name" value="WD40 repeat-like"/>
    <property type="match status" value="1"/>
</dbReference>
<keyword evidence="1" id="KW-0853">WD repeat</keyword>
<organism evidence="3">
    <name type="scientific">Chromera velia CCMP2878</name>
    <dbReference type="NCBI Taxonomy" id="1169474"/>
    <lineage>
        <taxon>Eukaryota</taxon>
        <taxon>Sar</taxon>
        <taxon>Alveolata</taxon>
        <taxon>Colpodellida</taxon>
        <taxon>Chromeraceae</taxon>
        <taxon>Chromera</taxon>
    </lineage>
</organism>
<feature type="compositionally biased region" description="Low complexity" evidence="2">
    <location>
        <begin position="459"/>
        <end position="472"/>
    </location>
</feature>
<dbReference type="Gene3D" id="2.130.10.10">
    <property type="entry name" value="YVTN repeat-like/Quinoprotein amine dehydrogenase"/>
    <property type="match status" value="1"/>
</dbReference>
<dbReference type="InterPro" id="IPR001680">
    <property type="entry name" value="WD40_rpt"/>
</dbReference>
<feature type="repeat" description="WD" evidence="1">
    <location>
        <begin position="77"/>
        <end position="117"/>
    </location>
</feature>
<dbReference type="VEuPathDB" id="CryptoDB:Cvel_2242"/>
<proteinExistence type="predicted"/>
<dbReference type="PROSITE" id="PS50294">
    <property type="entry name" value="WD_REPEATS_REGION"/>
    <property type="match status" value="2"/>
</dbReference>
<dbReference type="PROSITE" id="PS50082">
    <property type="entry name" value="WD_REPEATS_2"/>
    <property type="match status" value="2"/>
</dbReference>
<evidence type="ECO:0000256" key="1">
    <source>
        <dbReference type="PROSITE-ProRule" id="PRU00221"/>
    </source>
</evidence>
<evidence type="ECO:0000256" key="2">
    <source>
        <dbReference type="SAM" id="MobiDB-lite"/>
    </source>
</evidence>
<reference evidence="3" key="1">
    <citation type="submission" date="2014-11" db="EMBL/GenBank/DDBJ databases">
        <authorList>
            <person name="Otto D Thomas"/>
            <person name="Naeem Raeece"/>
        </authorList>
    </citation>
    <scope>NUCLEOTIDE SEQUENCE</scope>
</reference>